<proteinExistence type="predicted"/>
<feature type="compositionally biased region" description="Polar residues" evidence="1">
    <location>
        <begin position="512"/>
        <end position="522"/>
    </location>
</feature>
<feature type="region of interest" description="Disordered" evidence="1">
    <location>
        <begin position="139"/>
        <end position="158"/>
    </location>
</feature>
<dbReference type="VEuPathDB" id="FungiDB:ATEG_05762"/>
<name>A0A5M3Z283_ASPTE</name>
<feature type="compositionally biased region" description="Basic and acidic residues" evidence="1">
    <location>
        <begin position="804"/>
        <end position="821"/>
    </location>
</feature>
<dbReference type="EMBL" id="BLJY01000005">
    <property type="protein sequence ID" value="GFF16155.1"/>
    <property type="molecule type" value="Genomic_DNA"/>
</dbReference>
<feature type="region of interest" description="Disordered" evidence="1">
    <location>
        <begin position="507"/>
        <end position="531"/>
    </location>
</feature>
<gene>
    <name evidence="2" type="ORF">ATEIFO6365_0005034500</name>
</gene>
<evidence type="ECO:0000313" key="2">
    <source>
        <dbReference type="EMBL" id="GFF16155.1"/>
    </source>
</evidence>
<reference evidence="2 3" key="1">
    <citation type="submission" date="2020-01" db="EMBL/GenBank/DDBJ databases">
        <title>Aspergillus terreus IFO 6365 whole genome shotgun sequence.</title>
        <authorList>
            <person name="Kanamasa S."/>
            <person name="Takahashi H."/>
        </authorList>
    </citation>
    <scope>NUCLEOTIDE SEQUENCE [LARGE SCALE GENOMIC DNA]</scope>
    <source>
        <strain evidence="2 3">IFO 6365</strain>
    </source>
</reference>
<feature type="region of interest" description="Disordered" evidence="1">
    <location>
        <begin position="463"/>
        <end position="485"/>
    </location>
</feature>
<sequence length="855" mass="95174">MLGEITRGILPGSLSDHCNYPEAIHEHGGIDAVANYLVQLINPQLHSLQGKEVSKNTLATINAVQIHEKELWNVPLGYAAILTDDRQSLWWRLLGYGLNVMSPLVQGNVAFTTELRVRANVGPAKSPDRQIQHWAAFNRKQKADTKSQRSANSSNERPVFERDFDNALRLALDGNELVFQTLKTFLQQPQELRTQESPTTPQLAHIPFCGSLSAEVAAILDYAAVSAAECTPMKRSNDDLAPSSVPWSLEGCGFTEANILIWTCRFKGFTELDIDHLDHSILSQPGVKEWHQTLLRESQAKIILLCGPQAERTIKAVLAPKNLCRYTLSLRGFSYPLYHDTVRNRLFVRCPALPAEIWSISAYNSVRISEVIRFVIHFTPSLKKQIRPYFCENSGVLGFIFRQARKEKLGAEPMTAADIDDGVQLWLRRRNLGSVEAIKRIEEIGGSLTRGLLMLLQFLPRRPKGKTGTQQSSSGKRVRSSEKFDKENFSEMKELVTKAIDERDAKYESTRSHITSEPQTGSALVEHTTEHQKATLESVAALESFASQEQELCGPEGVHDFLSQRRPAASGLESEAEAEAEDEAEADILQTLAAKAIDDGFLDLDLTEAASAEASQIVKRERQWKDKSTSLNAQELSTQASLLSGRTYQGALDEGGGTKILVHSYIRLRLPHIRKESIDNFKVFAEINTEEQGRNPNVWAINAKDGDPGCRLAFRVVAKDTSGSEQAYYPASTNVFNVWKANSFVDWMEGESIHQISTKPRRYIYLPRHTINVPSGLKRYKGGAYNDDDMNVVTFRARNKRFGAKDQGSDVRNSSESERCTGEVVSTGNGDEGNDSEVVSVGDEDEGSDGEVFSD</sequence>
<protein>
    <submittedName>
        <fullName evidence="2">Uncharacterized protein</fullName>
    </submittedName>
</protein>
<keyword evidence="3" id="KW-1185">Reference proteome</keyword>
<evidence type="ECO:0000313" key="3">
    <source>
        <dbReference type="Proteomes" id="UP000452235"/>
    </source>
</evidence>
<evidence type="ECO:0000256" key="1">
    <source>
        <dbReference type="SAM" id="MobiDB-lite"/>
    </source>
</evidence>
<organism evidence="2 3">
    <name type="scientific">Aspergillus terreus</name>
    <dbReference type="NCBI Taxonomy" id="33178"/>
    <lineage>
        <taxon>Eukaryota</taxon>
        <taxon>Fungi</taxon>
        <taxon>Dikarya</taxon>
        <taxon>Ascomycota</taxon>
        <taxon>Pezizomycotina</taxon>
        <taxon>Eurotiomycetes</taxon>
        <taxon>Eurotiomycetidae</taxon>
        <taxon>Eurotiales</taxon>
        <taxon>Aspergillaceae</taxon>
        <taxon>Aspergillus</taxon>
        <taxon>Aspergillus subgen. Circumdati</taxon>
    </lineage>
</organism>
<feature type="compositionally biased region" description="Acidic residues" evidence="1">
    <location>
        <begin position="842"/>
        <end position="855"/>
    </location>
</feature>
<accession>A0A5M3Z283</accession>
<dbReference type="AlphaFoldDB" id="A0A5M3Z283"/>
<comment type="caution">
    <text evidence="2">The sequence shown here is derived from an EMBL/GenBank/DDBJ whole genome shotgun (WGS) entry which is preliminary data.</text>
</comment>
<dbReference type="Proteomes" id="UP000452235">
    <property type="component" value="Unassembled WGS sequence"/>
</dbReference>
<feature type="region of interest" description="Disordered" evidence="1">
    <location>
        <begin position="804"/>
        <end position="855"/>
    </location>
</feature>
<dbReference type="OrthoDB" id="4369670at2759"/>